<organism evidence="10 11">
    <name type="scientific">Lacticaseibacillus paracasei NRIC 0644</name>
    <dbReference type="NCBI Taxonomy" id="1435038"/>
    <lineage>
        <taxon>Bacteria</taxon>
        <taxon>Bacillati</taxon>
        <taxon>Bacillota</taxon>
        <taxon>Bacilli</taxon>
        <taxon>Lactobacillales</taxon>
        <taxon>Lactobacillaceae</taxon>
        <taxon>Lacticaseibacillus</taxon>
    </lineage>
</organism>
<dbReference type="Gene3D" id="2.60.40.10">
    <property type="entry name" value="Immunoglobulins"/>
    <property type="match status" value="2"/>
</dbReference>
<feature type="transmembrane region" description="Helical" evidence="7">
    <location>
        <begin position="974"/>
        <end position="995"/>
    </location>
</feature>
<comment type="caution">
    <text evidence="10">The sequence shown here is derived from an EMBL/GenBank/DDBJ whole genome shotgun (WGS) entry which is preliminary data.</text>
</comment>
<feature type="signal peptide" evidence="8">
    <location>
        <begin position="1"/>
        <end position="22"/>
    </location>
</feature>
<dbReference type="Pfam" id="PF00746">
    <property type="entry name" value="Gram_pos_anchor"/>
    <property type="match status" value="1"/>
</dbReference>
<gene>
    <name evidence="10" type="ORF">LC0644_0135</name>
</gene>
<dbReference type="SUPFAM" id="SSF49478">
    <property type="entry name" value="Cna protein B-type domain"/>
    <property type="match status" value="2"/>
</dbReference>
<keyword evidence="2" id="KW-0134">Cell wall</keyword>
<protein>
    <submittedName>
        <fullName evidence="10">Outer membrane protein</fullName>
    </submittedName>
</protein>
<name>A0A0C9PKN5_LACPA</name>
<dbReference type="InterPro" id="IPR013783">
    <property type="entry name" value="Ig-like_fold"/>
</dbReference>
<evidence type="ECO:0000256" key="7">
    <source>
        <dbReference type="SAM" id="Phobius"/>
    </source>
</evidence>
<comment type="similarity">
    <text evidence="1">Belongs to the serine-aspartate repeat-containing protein (SDr) family.</text>
</comment>
<dbReference type="EMBL" id="BAYM01000009">
    <property type="protein sequence ID" value="GAN35546.1"/>
    <property type="molecule type" value="Genomic_DNA"/>
</dbReference>
<keyword evidence="5" id="KW-0572">Peptidoglycan-anchor</keyword>
<keyword evidence="7" id="KW-1133">Transmembrane helix</keyword>
<dbReference type="InterPro" id="IPR019931">
    <property type="entry name" value="LPXTG_anchor"/>
</dbReference>
<evidence type="ECO:0000256" key="2">
    <source>
        <dbReference type="ARBA" id="ARBA00022512"/>
    </source>
</evidence>
<feature type="compositionally biased region" description="Polar residues" evidence="6">
    <location>
        <begin position="71"/>
        <end position="84"/>
    </location>
</feature>
<accession>A0A0C9PKN5</accession>
<dbReference type="RefSeq" id="WP_045624695.1">
    <property type="nucleotide sequence ID" value="NZ_BAYM01000009.1"/>
</dbReference>
<keyword evidence="7" id="KW-0472">Membrane</keyword>
<reference evidence="11" key="1">
    <citation type="submission" date="2014-05" db="EMBL/GenBank/DDBJ databases">
        <title>Whole genome sequencing of Lactobacillus casei NRIC0644.</title>
        <authorList>
            <person name="Atarashi H."/>
            <person name="Yoshida Y."/>
            <person name="Fujimura S."/>
            <person name="Tanaka N."/>
            <person name="Shiwa Y."/>
            <person name="Yoshikawa H."/>
            <person name="Okada S."/>
            <person name="Nakagawa J."/>
        </authorList>
    </citation>
    <scope>NUCLEOTIDE SEQUENCE [LARGE SCALE GENOMIC DNA]</scope>
    <source>
        <strain evidence="11">NRIC0644</strain>
    </source>
</reference>
<dbReference type="NCBIfam" id="TIGR01167">
    <property type="entry name" value="LPXTG_anchor"/>
    <property type="match status" value="1"/>
</dbReference>
<evidence type="ECO:0000313" key="10">
    <source>
        <dbReference type="EMBL" id="GAN35546.1"/>
    </source>
</evidence>
<evidence type="ECO:0000259" key="9">
    <source>
        <dbReference type="PROSITE" id="PS50847"/>
    </source>
</evidence>
<feature type="region of interest" description="Disordered" evidence="6">
    <location>
        <begin position="36"/>
        <end position="91"/>
    </location>
</feature>
<feature type="compositionally biased region" description="Polar residues" evidence="6">
    <location>
        <begin position="45"/>
        <end position="63"/>
    </location>
</feature>
<dbReference type="PROSITE" id="PS50847">
    <property type="entry name" value="GRAM_POS_ANCHORING"/>
    <property type="match status" value="1"/>
</dbReference>
<dbReference type="AlphaFoldDB" id="A0A0C9PKN5"/>
<dbReference type="Pfam" id="PF17802">
    <property type="entry name" value="SpaA"/>
    <property type="match status" value="2"/>
</dbReference>
<feature type="domain" description="Gram-positive cocci surface proteins LPxTG" evidence="9">
    <location>
        <begin position="966"/>
        <end position="1001"/>
    </location>
</feature>
<evidence type="ECO:0000256" key="6">
    <source>
        <dbReference type="SAM" id="MobiDB-lite"/>
    </source>
</evidence>
<evidence type="ECO:0000256" key="3">
    <source>
        <dbReference type="ARBA" id="ARBA00022525"/>
    </source>
</evidence>
<proteinExistence type="inferred from homology"/>
<keyword evidence="3" id="KW-0964">Secreted</keyword>
<sequence length="1001" mass="110727">MPKKLIHIVMLAMLMLTQVGSAVVPVADNGETNITEHDRAAPKSDPSSHQNDASGQAAISQDTIESDKKQTSAAMSSSENQTVKTEMPELTNRLDRQDVVLDDGGQWTAAVGQHVVTYTYDMQQAEIKVKLKLVKPWSQNRTQKVVVTPFKDIVSQPAHTNGEINHVFENNNWAEYEYEMTKKLSSEEQKQKSFKLSLDGFNGTDHVVSLNLDLKLPGPIVNDHVSEPGTDSLDAHSLILPRAALGETKIQVTKADGSDFPIGSAQIYRKPNGSSRSKYGSQTAMKENVSTDYVPSSSATAVIFKDVITQEDGLSNVLDAKLKVDINHVGSASDLNGRHFEIGAYVEMTNIHVRRVEWAPTPTDVGIDFSNNFFSGMSFANVLHYDWRVVFYEKETGKRLNFIPQSDLNQNSTLTFTSLNPGEFVWTEQSDINATYNADYVTDWQFQEGNWITANKDVFDQENLGERGTGQKGYTSKTWGNWVDPIDHDNLSEWEDRLGAPTFGRGAVAYTLNGTSHTFKRGTFSSGGSTWVANGSGQIELIDPNVTNNKSVSAQAIAGGGAKADKNKPIWTSNDLHNQVVNEHYQGDPFYYYINQEVYSMGDYVVKPTTITVTDLLPENIELIPDQNNGPPTYEQAFQLFNATDPDAPDKDRAMSLTSGVSSFEVTEEDGRQRITLTIGRADVQKIYFHSGFFSLRLKVRPTLDPDTIDQRVTMTNSAVVKFFDTKERYSKETNEVDVHLDPLNRFPASITKKNQHGALLEGTKFTLKQAGQPLQEAVTNAQGQATFTGLRPGKYTVAEVMSPGHLLQPEFDLIVAENGDVTIGRQGEIWDDNTVVNQLKPTELELLKVNKSNKPLAKATFALYRDGQTEPVASDNTNDEGLLLFDHQLTPGNYRLVETKAPEGFDKLAGAFTFTINQTGTMVDLKYSGSDLTTDDYEFKFQPDATDKVNRISFTVVNHSLESLLPKTGGNGIVLFLLMALVAGTSGLLLAIVLKRKEAR</sequence>
<dbReference type="InterPro" id="IPR041033">
    <property type="entry name" value="SpaA_PFL_dom_1"/>
</dbReference>
<dbReference type="Proteomes" id="UP000032552">
    <property type="component" value="Unassembled WGS sequence"/>
</dbReference>
<dbReference type="PANTHER" id="PTHR36108">
    <property type="entry name" value="COLOSSIN-B-RELATED"/>
    <property type="match status" value="1"/>
</dbReference>
<keyword evidence="7" id="KW-0812">Transmembrane</keyword>
<dbReference type="PANTHER" id="PTHR36108:SF13">
    <property type="entry name" value="COLOSSIN-B-RELATED"/>
    <property type="match status" value="1"/>
</dbReference>
<evidence type="ECO:0000256" key="5">
    <source>
        <dbReference type="ARBA" id="ARBA00023088"/>
    </source>
</evidence>
<keyword evidence="4 8" id="KW-0732">Signal</keyword>
<evidence type="ECO:0000256" key="1">
    <source>
        <dbReference type="ARBA" id="ARBA00007257"/>
    </source>
</evidence>
<evidence type="ECO:0000256" key="4">
    <source>
        <dbReference type="ARBA" id="ARBA00022729"/>
    </source>
</evidence>
<evidence type="ECO:0000313" key="11">
    <source>
        <dbReference type="Proteomes" id="UP000032552"/>
    </source>
</evidence>
<evidence type="ECO:0000256" key="8">
    <source>
        <dbReference type="SAM" id="SignalP"/>
    </source>
</evidence>
<feature type="chain" id="PRO_5038965894" evidence="8">
    <location>
        <begin position="23"/>
        <end position="1001"/>
    </location>
</feature>